<feature type="transmembrane region" description="Helical" evidence="1">
    <location>
        <begin position="6"/>
        <end position="24"/>
    </location>
</feature>
<feature type="transmembrane region" description="Helical" evidence="1">
    <location>
        <begin position="126"/>
        <end position="147"/>
    </location>
</feature>
<dbReference type="EMBL" id="KN822032">
    <property type="protein sequence ID" value="KIM63759.1"/>
    <property type="molecule type" value="Genomic_DNA"/>
</dbReference>
<proteinExistence type="predicted"/>
<feature type="transmembrane region" description="Helical" evidence="1">
    <location>
        <begin position="159"/>
        <end position="180"/>
    </location>
</feature>
<reference evidence="3" key="2">
    <citation type="submission" date="2015-01" db="EMBL/GenBank/DDBJ databases">
        <title>Evolutionary Origins and Diversification of the Mycorrhizal Mutualists.</title>
        <authorList>
            <consortium name="DOE Joint Genome Institute"/>
            <consortium name="Mycorrhizal Genomics Consortium"/>
            <person name="Kohler A."/>
            <person name="Kuo A."/>
            <person name="Nagy L.G."/>
            <person name="Floudas D."/>
            <person name="Copeland A."/>
            <person name="Barry K.W."/>
            <person name="Cichocki N."/>
            <person name="Veneault-Fourrey C."/>
            <person name="LaButti K."/>
            <person name="Lindquist E.A."/>
            <person name="Lipzen A."/>
            <person name="Lundell T."/>
            <person name="Morin E."/>
            <person name="Murat C."/>
            <person name="Riley R."/>
            <person name="Ohm R."/>
            <person name="Sun H."/>
            <person name="Tunlid A."/>
            <person name="Henrissat B."/>
            <person name="Grigoriev I.V."/>
            <person name="Hibbett D.S."/>
            <person name="Martin F."/>
        </authorList>
    </citation>
    <scope>NUCLEOTIDE SEQUENCE [LARGE SCALE GENOMIC DNA]</scope>
    <source>
        <strain evidence="3">Foug A</strain>
    </source>
</reference>
<dbReference type="AlphaFoldDB" id="A0A0C3E5N5"/>
<dbReference type="STRING" id="1036808.A0A0C3E5N5"/>
<keyword evidence="1" id="KW-1133">Transmembrane helix</keyword>
<evidence type="ECO:0000313" key="2">
    <source>
        <dbReference type="EMBL" id="KIM63759.1"/>
    </source>
</evidence>
<evidence type="ECO:0000313" key="3">
    <source>
        <dbReference type="Proteomes" id="UP000053989"/>
    </source>
</evidence>
<keyword evidence="1" id="KW-0812">Transmembrane</keyword>
<evidence type="ECO:0000256" key="1">
    <source>
        <dbReference type="SAM" id="Phobius"/>
    </source>
</evidence>
<keyword evidence="3" id="KW-1185">Reference proteome</keyword>
<protein>
    <submittedName>
        <fullName evidence="2">Uncharacterized protein</fullName>
    </submittedName>
</protein>
<dbReference type="InParanoid" id="A0A0C3E5N5"/>
<feature type="transmembrane region" description="Helical" evidence="1">
    <location>
        <begin position="31"/>
        <end position="50"/>
    </location>
</feature>
<keyword evidence="1" id="KW-0472">Membrane</keyword>
<feature type="non-terminal residue" evidence="2">
    <location>
        <position position="1"/>
    </location>
</feature>
<reference evidence="2 3" key="1">
    <citation type="submission" date="2014-04" db="EMBL/GenBank/DDBJ databases">
        <authorList>
            <consortium name="DOE Joint Genome Institute"/>
            <person name="Kuo A."/>
            <person name="Kohler A."/>
            <person name="Nagy L.G."/>
            <person name="Floudas D."/>
            <person name="Copeland A."/>
            <person name="Barry K.W."/>
            <person name="Cichocki N."/>
            <person name="Veneault-Fourrey C."/>
            <person name="LaButti K."/>
            <person name="Lindquist E.A."/>
            <person name="Lipzen A."/>
            <person name="Lundell T."/>
            <person name="Morin E."/>
            <person name="Murat C."/>
            <person name="Sun H."/>
            <person name="Tunlid A."/>
            <person name="Henrissat B."/>
            <person name="Grigoriev I.V."/>
            <person name="Hibbett D.S."/>
            <person name="Martin F."/>
            <person name="Nordberg H.P."/>
            <person name="Cantor M.N."/>
            <person name="Hua S.X."/>
        </authorList>
    </citation>
    <scope>NUCLEOTIDE SEQUENCE [LARGE SCALE GENOMIC DNA]</scope>
    <source>
        <strain evidence="2 3">Foug A</strain>
    </source>
</reference>
<dbReference type="OrthoDB" id="3349377at2759"/>
<organism evidence="2 3">
    <name type="scientific">Scleroderma citrinum Foug A</name>
    <dbReference type="NCBI Taxonomy" id="1036808"/>
    <lineage>
        <taxon>Eukaryota</taxon>
        <taxon>Fungi</taxon>
        <taxon>Dikarya</taxon>
        <taxon>Basidiomycota</taxon>
        <taxon>Agaricomycotina</taxon>
        <taxon>Agaricomycetes</taxon>
        <taxon>Agaricomycetidae</taxon>
        <taxon>Boletales</taxon>
        <taxon>Sclerodermatineae</taxon>
        <taxon>Sclerodermataceae</taxon>
        <taxon>Scleroderma</taxon>
    </lineage>
</organism>
<name>A0A0C3E5N5_9AGAM</name>
<sequence length="214" mass="24132">QPWAGFIIVWAVQVILQMRLYALYHGSKRLLVFMVSFFAAEVGIVLWILISSSLLETFAEHIYIIGYYHHDIELCLGDVIPAYNGYIWVPPFVFEAILALLAVWAGIKHYGQQPHSKLARFNKPRLVDSLIHGNVIYFVSPLVTFILFLNHDVSLKIQWLAQILLWAAPITISAGCRLILSIREAVSPRCSTSVSCRTMTAFAVQDGGEDSRIV</sequence>
<dbReference type="HOGENOM" id="CLU_035509_14_2_1"/>
<accession>A0A0C3E5N5</accession>
<feature type="transmembrane region" description="Helical" evidence="1">
    <location>
        <begin position="86"/>
        <end position="105"/>
    </location>
</feature>
<gene>
    <name evidence="2" type="ORF">SCLCIDRAFT_116507</name>
</gene>
<dbReference type="Proteomes" id="UP000053989">
    <property type="component" value="Unassembled WGS sequence"/>
</dbReference>